<comment type="similarity">
    <text evidence="2">Belongs to the major facilitator superfamily.</text>
</comment>
<evidence type="ECO:0000256" key="1">
    <source>
        <dbReference type="ARBA" id="ARBA00004127"/>
    </source>
</evidence>
<feature type="transmembrane region" description="Helical" evidence="8">
    <location>
        <begin position="365"/>
        <end position="388"/>
    </location>
</feature>
<dbReference type="InterPro" id="IPR011701">
    <property type="entry name" value="MFS"/>
</dbReference>
<keyword evidence="4 8" id="KW-0812">Transmembrane</keyword>
<keyword evidence="6 8" id="KW-0472">Membrane</keyword>
<dbReference type="OrthoDB" id="413079at2759"/>
<evidence type="ECO:0000256" key="7">
    <source>
        <dbReference type="SAM" id="MobiDB-lite"/>
    </source>
</evidence>
<dbReference type="InterPro" id="IPR051788">
    <property type="entry name" value="MFS_Transporter"/>
</dbReference>
<dbReference type="EMBL" id="ML977582">
    <property type="protein sequence ID" value="KAF2001662.1"/>
    <property type="molecule type" value="Genomic_DNA"/>
</dbReference>
<feature type="transmembrane region" description="Helical" evidence="8">
    <location>
        <begin position="188"/>
        <end position="207"/>
    </location>
</feature>
<accession>A0A6A5WJ08</accession>
<proteinExistence type="inferred from homology"/>
<dbReference type="Pfam" id="PF07690">
    <property type="entry name" value="MFS_1"/>
    <property type="match status" value="1"/>
</dbReference>
<feature type="transmembrane region" description="Helical" evidence="8">
    <location>
        <begin position="272"/>
        <end position="290"/>
    </location>
</feature>
<feature type="domain" description="Major facilitator superfamily (MFS) profile" evidence="9">
    <location>
        <begin position="34"/>
        <end position="418"/>
    </location>
</feature>
<sequence length="440" mass="46324">MSLESPTERSLLLGESDRDAHGAGRGSSSHIALRVGAAMYSFVMMGFFQSSLGVMLQPLSQHYSLSDLHVSLIFIAGPVGYVIGAQCSSRVHERCGQKGIAVLAPMLHLFGALAVAGHPSFVFVLGGLTAAALGAGLLDPSWCVWGASQSNANTVTGLLQGAFSVGAAAGPFLAGTVLPAWNRPWYDWYYALVAASVLELCTLLFAFRHENALKYREEKQPVGASTDVEGEPRAMLGYLATWLCALYLLAYVGTEAAISGWVVSFMIRQRDVAPSSASMASSGFWGGMAAGRFTLGIVTDRLGVELATLYYFLAAIALQLVFASVHTSLASITLMALIGFVMGPMFASGIVSLTRVLPARLHVPAVAFAVSAGQIGAALLPFGIGAFIDGLGIGLYPVVIVVLVMSTLMIWIPILRQRPTKSASHGCGNEEADEDDATTP</sequence>
<evidence type="ECO:0000256" key="6">
    <source>
        <dbReference type="ARBA" id="ARBA00023136"/>
    </source>
</evidence>
<evidence type="ECO:0000256" key="4">
    <source>
        <dbReference type="ARBA" id="ARBA00022692"/>
    </source>
</evidence>
<feature type="transmembrane region" description="Helical" evidence="8">
    <location>
        <begin position="122"/>
        <end position="145"/>
    </location>
</feature>
<dbReference type="FunFam" id="1.20.1250.20:FF:000286">
    <property type="entry name" value="MFS efflux transporter"/>
    <property type="match status" value="1"/>
</dbReference>
<evidence type="ECO:0000259" key="9">
    <source>
        <dbReference type="PROSITE" id="PS50850"/>
    </source>
</evidence>
<dbReference type="PROSITE" id="PS50850">
    <property type="entry name" value="MFS"/>
    <property type="match status" value="1"/>
</dbReference>
<organism evidence="10 11">
    <name type="scientific">Amniculicola lignicola CBS 123094</name>
    <dbReference type="NCBI Taxonomy" id="1392246"/>
    <lineage>
        <taxon>Eukaryota</taxon>
        <taxon>Fungi</taxon>
        <taxon>Dikarya</taxon>
        <taxon>Ascomycota</taxon>
        <taxon>Pezizomycotina</taxon>
        <taxon>Dothideomycetes</taxon>
        <taxon>Pleosporomycetidae</taxon>
        <taxon>Pleosporales</taxon>
        <taxon>Amniculicolaceae</taxon>
        <taxon>Amniculicola</taxon>
    </lineage>
</organism>
<evidence type="ECO:0000313" key="11">
    <source>
        <dbReference type="Proteomes" id="UP000799779"/>
    </source>
</evidence>
<dbReference type="InterPro" id="IPR020846">
    <property type="entry name" value="MFS_dom"/>
</dbReference>
<dbReference type="GO" id="GO:0012505">
    <property type="term" value="C:endomembrane system"/>
    <property type="evidence" value="ECO:0007669"/>
    <property type="project" value="UniProtKB-SubCell"/>
</dbReference>
<gene>
    <name evidence="10" type="ORF">P154DRAFT_464133</name>
</gene>
<feature type="transmembrane region" description="Helical" evidence="8">
    <location>
        <begin position="157"/>
        <end position="182"/>
    </location>
</feature>
<dbReference type="PANTHER" id="PTHR23514">
    <property type="entry name" value="BYPASS OF STOP CODON PROTEIN 6"/>
    <property type="match status" value="1"/>
</dbReference>
<keyword evidence="5 8" id="KW-1133">Transmembrane helix</keyword>
<evidence type="ECO:0000256" key="5">
    <source>
        <dbReference type="ARBA" id="ARBA00022989"/>
    </source>
</evidence>
<dbReference type="GO" id="GO:0016020">
    <property type="term" value="C:membrane"/>
    <property type="evidence" value="ECO:0007669"/>
    <property type="project" value="TreeGrafter"/>
</dbReference>
<evidence type="ECO:0000256" key="8">
    <source>
        <dbReference type="SAM" id="Phobius"/>
    </source>
</evidence>
<feature type="compositionally biased region" description="Acidic residues" evidence="7">
    <location>
        <begin position="430"/>
        <end position="440"/>
    </location>
</feature>
<dbReference type="PANTHER" id="PTHR23514:SF3">
    <property type="entry name" value="BYPASS OF STOP CODON PROTEIN 6"/>
    <property type="match status" value="1"/>
</dbReference>
<name>A0A6A5WJ08_9PLEO</name>
<dbReference type="InterPro" id="IPR036259">
    <property type="entry name" value="MFS_trans_sf"/>
</dbReference>
<feature type="transmembrane region" description="Helical" evidence="8">
    <location>
        <begin position="99"/>
        <end position="116"/>
    </location>
</feature>
<feature type="transmembrane region" description="Helical" evidence="8">
    <location>
        <begin position="68"/>
        <end position="87"/>
    </location>
</feature>
<evidence type="ECO:0000313" key="10">
    <source>
        <dbReference type="EMBL" id="KAF2001662.1"/>
    </source>
</evidence>
<feature type="transmembrane region" description="Helical" evidence="8">
    <location>
        <begin position="235"/>
        <end position="252"/>
    </location>
</feature>
<dbReference type="AlphaFoldDB" id="A0A6A5WJ08"/>
<feature type="transmembrane region" description="Helical" evidence="8">
    <location>
        <begin position="302"/>
        <end position="323"/>
    </location>
</feature>
<reference evidence="10" key="1">
    <citation type="journal article" date="2020" name="Stud. Mycol.">
        <title>101 Dothideomycetes genomes: a test case for predicting lifestyles and emergence of pathogens.</title>
        <authorList>
            <person name="Haridas S."/>
            <person name="Albert R."/>
            <person name="Binder M."/>
            <person name="Bloem J."/>
            <person name="Labutti K."/>
            <person name="Salamov A."/>
            <person name="Andreopoulos B."/>
            <person name="Baker S."/>
            <person name="Barry K."/>
            <person name="Bills G."/>
            <person name="Bluhm B."/>
            <person name="Cannon C."/>
            <person name="Castanera R."/>
            <person name="Culley D."/>
            <person name="Daum C."/>
            <person name="Ezra D."/>
            <person name="Gonzalez J."/>
            <person name="Henrissat B."/>
            <person name="Kuo A."/>
            <person name="Liang C."/>
            <person name="Lipzen A."/>
            <person name="Lutzoni F."/>
            <person name="Magnuson J."/>
            <person name="Mondo S."/>
            <person name="Nolan M."/>
            <person name="Ohm R."/>
            <person name="Pangilinan J."/>
            <person name="Park H.-J."/>
            <person name="Ramirez L."/>
            <person name="Alfaro M."/>
            <person name="Sun H."/>
            <person name="Tritt A."/>
            <person name="Yoshinaga Y."/>
            <person name="Zwiers L.-H."/>
            <person name="Turgeon B."/>
            <person name="Goodwin S."/>
            <person name="Spatafora J."/>
            <person name="Crous P."/>
            <person name="Grigoriev I."/>
        </authorList>
    </citation>
    <scope>NUCLEOTIDE SEQUENCE</scope>
    <source>
        <strain evidence="10">CBS 123094</strain>
    </source>
</reference>
<feature type="transmembrane region" description="Helical" evidence="8">
    <location>
        <begin position="31"/>
        <end position="48"/>
    </location>
</feature>
<dbReference type="SUPFAM" id="SSF103473">
    <property type="entry name" value="MFS general substrate transporter"/>
    <property type="match status" value="1"/>
</dbReference>
<keyword evidence="3" id="KW-0813">Transport</keyword>
<feature type="transmembrane region" description="Helical" evidence="8">
    <location>
        <begin position="329"/>
        <end position="353"/>
    </location>
</feature>
<dbReference type="Gene3D" id="1.20.1250.20">
    <property type="entry name" value="MFS general substrate transporter like domains"/>
    <property type="match status" value="2"/>
</dbReference>
<evidence type="ECO:0000256" key="3">
    <source>
        <dbReference type="ARBA" id="ARBA00022448"/>
    </source>
</evidence>
<dbReference type="Proteomes" id="UP000799779">
    <property type="component" value="Unassembled WGS sequence"/>
</dbReference>
<keyword evidence="11" id="KW-1185">Reference proteome</keyword>
<protein>
    <submittedName>
        <fullName evidence="10">MFS general substrate transporter</fullName>
    </submittedName>
</protein>
<evidence type="ECO:0000256" key="2">
    <source>
        <dbReference type="ARBA" id="ARBA00008335"/>
    </source>
</evidence>
<comment type="subcellular location">
    <subcellularLocation>
        <location evidence="1">Endomembrane system</location>
        <topology evidence="1">Multi-pass membrane protein</topology>
    </subcellularLocation>
</comment>
<feature type="region of interest" description="Disordered" evidence="7">
    <location>
        <begin position="1"/>
        <end position="27"/>
    </location>
</feature>
<feature type="transmembrane region" description="Helical" evidence="8">
    <location>
        <begin position="394"/>
        <end position="415"/>
    </location>
</feature>
<feature type="region of interest" description="Disordered" evidence="7">
    <location>
        <begin position="420"/>
        <end position="440"/>
    </location>
</feature>
<dbReference type="GO" id="GO:0022857">
    <property type="term" value="F:transmembrane transporter activity"/>
    <property type="evidence" value="ECO:0007669"/>
    <property type="project" value="InterPro"/>
</dbReference>